<dbReference type="InterPro" id="IPR003439">
    <property type="entry name" value="ABC_transporter-like_ATP-bd"/>
</dbReference>
<gene>
    <name evidence="5" type="ORF">FC60_GL000327</name>
</gene>
<comment type="caution">
    <text evidence="5">The sequence shown here is derived from an EMBL/GenBank/DDBJ whole genome shotgun (WGS) entry which is preliminary data.</text>
</comment>
<dbReference type="PROSITE" id="PS50893">
    <property type="entry name" value="ABC_TRANSPORTER_2"/>
    <property type="match status" value="1"/>
</dbReference>
<evidence type="ECO:0000259" key="4">
    <source>
        <dbReference type="PROSITE" id="PS50893"/>
    </source>
</evidence>
<dbReference type="InterPro" id="IPR017871">
    <property type="entry name" value="ABC_transporter-like_CS"/>
</dbReference>
<dbReference type="GO" id="GO:0005524">
    <property type="term" value="F:ATP binding"/>
    <property type="evidence" value="ECO:0007669"/>
    <property type="project" value="UniProtKB-KW"/>
</dbReference>
<dbReference type="InterPro" id="IPR050763">
    <property type="entry name" value="ABC_transporter_ATP-binding"/>
</dbReference>
<dbReference type="CDD" id="cd03230">
    <property type="entry name" value="ABC_DR_subfamily_A"/>
    <property type="match status" value="1"/>
</dbReference>
<proteinExistence type="predicted"/>
<dbReference type="Pfam" id="PF00005">
    <property type="entry name" value="ABC_tran"/>
    <property type="match status" value="1"/>
</dbReference>
<protein>
    <submittedName>
        <fullName evidence="5">ABC transporter, ATP-binding protein</fullName>
    </submittedName>
</protein>
<dbReference type="PATRIC" id="fig|1423749.3.peg.328"/>
<keyword evidence="1" id="KW-0813">Transport</keyword>
<evidence type="ECO:0000313" key="6">
    <source>
        <dbReference type="Proteomes" id="UP000051739"/>
    </source>
</evidence>
<dbReference type="InterPro" id="IPR027417">
    <property type="entry name" value="P-loop_NTPase"/>
</dbReference>
<keyword evidence="6" id="KW-1185">Reference proteome</keyword>
<keyword evidence="2" id="KW-0547">Nucleotide-binding</keyword>
<evidence type="ECO:0000256" key="1">
    <source>
        <dbReference type="ARBA" id="ARBA00022448"/>
    </source>
</evidence>
<dbReference type="AlphaFoldDB" id="A0A0R1VAW7"/>
<dbReference type="SMART" id="SM00382">
    <property type="entry name" value="AAA"/>
    <property type="match status" value="1"/>
</dbReference>
<dbReference type="InterPro" id="IPR003593">
    <property type="entry name" value="AAA+_ATPase"/>
</dbReference>
<reference evidence="5 6" key="1">
    <citation type="journal article" date="2015" name="Genome Announc.">
        <title>Expanding the biotechnology potential of lactobacilli through comparative genomics of 213 strains and associated genera.</title>
        <authorList>
            <person name="Sun Z."/>
            <person name="Harris H.M."/>
            <person name="McCann A."/>
            <person name="Guo C."/>
            <person name="Argimon S."/>
            <person name="Zhang W."/>
            <person name="Yang X."/>
            <person name="Jeffery I.B."/>
            <person name="Cooney J.C."/>
            <person name="Kagawa T.F."/>
            <person name="Liu W."/>
            <person name="Song Y."/>
            <person name="Salvetti E."/>
            <person name="Wrobel A."/>
            <person name="Rasinkangas P."/>
            <person name="Parkhill J."/>
            <person name="Rea M.C."/>
            <person name="O'Sullivan O."/>
            <person name="Ritari J."/>
            <person name="Douillard F.P."/>
            <person name="Paul Ross R."/>
            <person name="Yang R."/>
            <person name="Briner A.E."/>
            <person name="Felis G.E."/>
            <person name="de Vos W.M."/>
            <person name="Barrangou R."/>
            <person name="Klaenhammer T.R."/>
            <person name="Caufield P.W."/>
            <person name="Cui Y."/>
            <person name="Zhang H."/>
            <person name="O'Toole P.W."/>
        </authorList>
    </citation>
    <scope>NUCLEOTIDE SEQUENCE [LARGE SCALE GENOMIC DNA]</scope>
    <source>
        <strain evidence="5 6">DSM 16045</strain>
    </source>
</reference>
<evidence type="ECO:0000256" key="2">
    <source>
        <dbReference type="ARBA" id="ARBA00022741"/>
    </source>
</evidence>
<dbReference type="Proteomes" id="UP000051739">
    <property type="component" value="Unassembled WGS sequence"/>
</dbReference>
<dbReference type="Gene3D" id="3.40.50.300">
    <property type="entry name" value="P-loop containing nucleotide triphosphate hydrolases"/>
    <property type="match status" value="1"/>
</dbReference>
<organism evidence="5 6">
    <name type="scientific">Limosilactobacillus gastricus DSM 16045</name>
    <dbReference type="NCBI Taxonomy" id="1423749"/>
    <lineage>
        <taxon>Bacteria</taxon>
        <taxon>Bacillati</taxon>
        <taxon>Bacillota</taxon>
        <taxon>Bacilli</taxon>
        <taxon>Lactobacillales</taxon>
        <taxon>Lactobacillaceae</taxon>
        <taxon>Limosilactobacillus</taxon>
    </lineage>
</organism>
<dbReference type="EMBL" id="AZFN01000012">
    <property type="protein sequence ID" value="KRM02357.1"/>
    <property type="molecule type" value="Genomic_DNA"/>
</dbReference>
<sequence>MIIMTILTVDHVQKSFNGRRVLKDISFQIDQGEIVGIIGQNGAGKSTLIKIINQLLPADQGKITYFGQAKIDRAQFGVMSQRSMVIPRVTVAEMIQFTQDYFSQPLAYQELVSLSGLQAFQKTKVSQLSGGQRQRLSFALALTGNPKLIFLDEPTVGMDVNSRREFWQLVHTLRDQGKSFVITNHYLQEIEDYADRLLILHQGLIQFDGTMAQLRAQHRTTTVSFVSDLPAEKLRQLPGISNLTITGTKITFTANDMAPVYRFIDQYHDQIQGLNISDDSLETLFVQMTGDQKEEHHE</sequence>
<dbReference type="PANTHER" id="PTHR42711:SF17">
    <property type="entry name" value="ABC TRANSPORTER ATP-BINDING PROTEIN"/>
    <property type="match status" value="1"/>
</dbReference>
<dbReference type="GO" id="GO:0016887">
    <property type="term" value="F:ATP hydrolysis activity"/>
    <property type="evidence" value="ECO:0007669"/>
    <property type="project" value="InterPro"/>
</dbReference>
<feature type="domain" description="ABC transporter" evidence="4">
    <location>
        <begin position="7"/>
        <end position="227"/>
    </location>
</feature>
<dbReference type="SUPFAM" id="SSF52540">
    <property type="entry name" value="P-loop containing nucleoside triphosphate hydrolases"/>
    <property type="match status" value="1"/>
</dbReference>
<keyword evidence="3 5" id="KW-0067">ATP-binding</keyword>
<evidence type="ECO:0000256" key="3">
    <source>
        <dbReference type="ARBA" id="ARBA00022840"/>
    </source>
</evidence>
<name>A0A0R1VAW7_9LACO</name>
<accession>A0A0R1VAW7</accession>
<dbReference type="PROSITE" id="PS00211">
    <property type="entry name" value="ABC_TRANSPORTER_1"/>
    <property type="match status" value="1"/>
</dbReference>
<dbReference type="PANTHER" id="PTHR42711">
    <property type="entry name" value="ABC TRANSPORTER ATP-BINDING PROTEIN"/>
    <property type="match status" value="1"/>
</dbReference>
<evidence type="ECO:0000313" key="5">
    <source>
        <dbReference type="EMBL" id="KRM02357.1"/>
    </source>
</evidence>